<feature type="transmembrane region" description="Helical" evidence="6">
    <location>
        <begin position="80"/>
        <end position="103"/>
    </location>
</feature>
<dbReference type="PROSITE" id="PS50283">
    <property type="entry name" value="NA_SOLUT_SYMP_3"/>
    <property type="match status" value="1"/>
</dbReference>
<feature type="transmembrane region" description="Helical" evidence="6">
    <location>
        <begin position="310"/>
        <end position="334"/>
    </location>
</feature>
<feature type="transmembrane region" description="Helical" evidence="6">
    <location>
        <begin position="265"/>
        <end position="285"/>
    </location>
</feature>
<evidence type="ECO:0000256" key="5">
    <source>
        <dbReference type="ARBA" id="ARBA00023136"/>
    </source>
</evidence>
<feature type="transmembrane region" description="Helical" evidence="6">
    <location>
        <begin position="386"/>
        <end position="412"/>
    </location>
</feature>
<evidence type="ECO:0000256" key="1">
    <source>
        <dbReference type="ARBA" id="ARBA00004141"/>
    </source>
</evidence>
<evidence type="ECO:0000256" key="6">
    <source>
        <dbReference type="SAM" id="Phobius"/>
    </source>
</evidence>
<dbReference type="Gene3D" id="1.20.1730.10">
    <property type="entry name" value="Sodium/glucose cotransporter"/>
    <property type="match status" value="1"/>
</dbReference>
<evidence type="ECO:0000256" key="3">
    <source>
        <dbReference type="ARBA" id="ARBA00022692"/>
    </source>
</evidence>
<dbReference type="AlphaFoldDB" id="A0A7I5E7G3"/>
<dbReference type="WBParaSite" id="HCON_00047530-00001">
    <property type="protein sequence ID" value="HCON_00047530-00001"/>
    <property type="gene ID" value="HCON_00047530"/>
</dbReference>
<organism evidence="7 8">
    <name type="scientific">Haemonchus contortus</name>
    <name type="common">Barber pole worm</name>
    <dbReference type="NCBI Taxonomy" id="6289"/>
    <lineage>
        <taxon>Eukaryota</taxon>
        <taxon>Metazoa</taxon>
        <taxon>Ecdysozoa</taxon>
        <taxon>Nematoda</taxon>
        <taxon>Chromadorea</taxon>
        <taxon>Rhabditida</taxon>
        <taxon>Rhabditina</taxon>
        <taxon>Rhabditomorpha</taxon>
        <taxon>Strongyloidea</taxon>
        <taxon>Trichostrongylidae</taxon>
        <taxon>Haemonchus</taxon>
    </lineage>
</organism>
<reference evidence="8" key="1">
    <citation type="submission" date="2020-12" db="UniProtKB">
        <authorList>
            <consortium name="WormBaseParasite"/>
        </authorList>
    </citation>
    <scope>IDENTIFICATION</scope>
    <source>
        <strain evidence="8">MHco3</strain>
    </source>
</reference>
<sequence length="556" mass="61486">MVKMFIPPQLLEQLPLLAIFVIPVTGAYFGLRTVNMKSAIHFQQGTKGSSAWRAAVTMSILTIPTFTFWCLLMRGPAALAYQIGFSLAIVVVFSTVAGILHYVPSPSLFIYLQLRYLSSTLRLVVSALQTVVTVLCIILVLLHSSALLASVSLFSVCLCVALMAFFPLFGIVFAGYSSIMTFTLILNMFCILFGAGALLIFGIKDVTSFRDIVPFEFSFSDSAISLGVGFVVSLYQLTSSPLLYQAYFPIPTLYKLRLTLAFHGVFQLFSSILVFLTISLFFAFVEKRCALSYSYKAFLLFAKHTVPHPALAYAVIVSLLTVFMFCIQWLYVCITTHIWEEFVKGYLRELTTMKQLCCVQSLMLIVCALSVTVVSVIRLLQLPYDLLTPFAMLVVITLCGGMCGVFMCGYFLPFCNSKGAMTALVITTLTSIILFVLFASNNPLPTLKNGCVVEIATNSTLQIRSFNMEKMVAIASQIPLQAHIVIAFLMTVVLCPIVSLFTGGQDQMSLDWNLVVIPCFGSLGSRSHYSKRPFVESESFRYAQHNAGPGLLKEQR</sequence>
<dbReference type="GO" id="GO:0022857">
    <property type="term" value="F:transmembrane transporter activity"/>
    <property type="evidence" value="ECO:0007669"/>
    <property type="project" value="InterPro"/>
</dbReference>
<dbReference type="InterPro" id="IPR001734">
    <property type="entry name" value="Na/solute_symporter"/>
</dbReference>
<accession>A0A7I5E7G3</accession>
<keyword evidence="3 6" id="KW-0812">Transmembrane</keyword>
<evidence type="ECO:0000313" key="8">
    <source>
        <dbReference type="WBParaSite" id="HCON_00047530-00001"/>
    </source>
</evidence>
<dbReference type="InterPro" id="IPR038377">
    <property type="entry name" value="Na/Glc_symporter_sf"/>
</dbReference>
<comment type="subcellular location">
    <subcellularLocation>
        <location evidence="1">Membrane</location>
        <topology evidence="1">Multi-pass membrane protein</topology>
    </subcellularLocation>
</comment>
<keyword evidence="4 6" id="KW-1133">Transmembrane helix</keyword>
<evidence type="ECO:0000313" key="7">
    <source>
        <dbReference type="Proteomes" id="UP000025227"/>
    </source>
</evidence>
<feature type="transmembrane region" description="Helical" evidence="6">
    <location>
        <begin position="419"/>
        <end position="439"/>
    </location>
</feature>
<feature type="transmembrane region" description="Helical" evidence="6">
    <location>
        <begin position="355"/>
        <end position="380"/>
    </location>
</feature>
<comment type="similarity">
    <text evidence="2">Belongs to the sodium:solute symporter (SSF) (TC 2.A.21) family.</text>
</comment>
<name>A0A7I5E7G3_HAECO</name>
<feature type="transmembrane region" description="Helical" evidence="6">
    <location>
        <begin position="148"/>
        <end position="172"/>
    </location>
</feature>
<feature type="transmembrane region" description="Helical" evidence="6">
    <location>
        <begin position="184"/>
        <end position="203"/>
    </location>
</feature>
<feature type="transmembrane region" description="Helical" evidence="6">
    <location>
        <begin position="52"/>
        <end position="74"/>
    </location>
</feature>
<evidence type="ECO:0000256" key="4">
    <source>
        <dbReference type="ARBA" id="ARBA00022989"/>
    </source>
</evidence>
<keyword evidence="7" id="KW-1185">Reference proteome</keyword>
<keyword evidence="5 6" id="KW-0472">Membrane</keyword>
<evidence type="ECO:0000256" key="2">
    <source>
        <dbReference type="ARBA" id="ARBA00006434"/>
    </source>
</evidence>
<protein>
    <submittedName>
        <fullName evidence="8">Sodium-dependent multivitamin transporter</fullName>
    </submittedName>
</protein>
<feature type="transmembrane region" description="Helical" evidence="6">
    <location>
        <begin position="480"/>
        <end position="501"/>
    </location>
</feature>
<dbReference type="Proteomes" id="UP000025227">
    <property type="component" value="Unplaced"/>
</dbReference>
<proteinExistence type="inferred from homology"/>
<feature type="transmembrane region" description="Helical" evidence="6">
    <location>
        <begin position="14"/>
        <end position="31"/>
    </location>
</feature>
<feature type="transmembrane region" description="Helical" evidence="6">
    <location>
        <begin position="123"/>
        <end position="142"/>
    </location>
</feature>
<dbReference type="OrthoDB" id="5855077at2759"/>
<dbReference type="GO" id="GO:0016020">
    <property type="term" value="C:membrane"/>
    <property type="evidence" value="ECO:0007669"/>
    <property type="project" value="UniProtKB-SubCell"/>
</dbReference>